<evidence type="ECO:0000256" key="1">
    <source>
        <dbReference type="SAM" id="MobiDB-lite"/>
    </source>
</evidence>
<dbReference type="InterPro" id="IPR032179">
    <property type="entry name" value="Cry22Aa_Ig-like"/>
</dbReference>
<dbReference type="Proteomes" id="UP000032702">
    <property type="component" value="Unassembled WGS sequence"/>
</dbReference>
<evidence type="ECO:0000313" key="4">
    <source>
        <dbReference type="Proteomes" id="UP000032702"/>
    </source>
</evidence>
<organism evidence="3 4">
    <name type="scientific">Stigmatella aurantiaca (strain DW4/3-1)</name>
    <dbReference type="NCBI Taxonomy" id="378806"/>
    <lineage>
        <taxon>Bacteria</taxon>
        <taxon>Pseudomonadati</taxon>
        <taxon>Myxococcota</taxon>
        <taxon>Myxococcia</taxon>
        <taxon>Myxococcales</taxon>
        <taxon>Cystobacterineae</taxon>
        <taxon>Archangiaceae</taxon>
        <taxon>Stigmatella</taxon>
    </lineage>
</organism>
<evidence type="ECO:0000313" key="3">
    <source>
        <dbReference type="EMBL" id="EAU69006.1"/>
    </source>
</evidence>
<evidence type="ECO:0000259" key="2">
    <source>
        <dbReference type="Pfam" id="PF16403"/>
    </source>
</evidence>
<protein>
    <recommendedName>
        <fullName evidence="2">Pesticidal crystal protein Cry22Aa Ig-like domain-containing protein</fullName>
    </recommendedName>
</protein>
<name>Q09B33_STIAD</name>
<dbReference type="Pfam" id="PF16403">
    <property type="entry name" value="Bact_surface_Ig-like"/>
    <property type="match status" value="1"/>
</dbReference>
<proteinExistence type="predicted"/>
<dbReference type="Gene3D" id="2.60.40.10">
    <property type="entry name" value="Immunoglobulins"/>
    <property type="match status" value="2"/>
</dbReference>
<feature type="region of interest" description="Disordered" evidence="1">
    <location>
        <begin position="1"/>
        <end position="26"/>
    </location>
</feature>
<accession>Q09B33</accession>
<comment type="caution">
    <text evidence="3">The sequence shown here is derived from an EMBL/GenBank/DDBJ whole genome shotgun (WGS) entry which is preliminary data.</text>
</comment>
<gene>
    <name evidence="3" type="ORF">STIAU_0345</name>
</gene>
<feature type="compositionally biased region" description="Basic and acidic residues" evidence="1">
    <location>
        <begin position="11"/>
        <end position="24"/>
    </location>
</feature>
<dbReference type="EMBL" id="AAMD01000010">
    <property type="protein sequence ID" value="EAU69006.1"/>
    <property type="molecule type" value="Genomic_DNA"/>
</dbReference>
<dbReference type="InterPro" id="IPR013783">
    <property type="entry name" value="Ig-like_fold"/>
</dbReference>
<dbReference type="AlphaFoldDB" id="Q09B33"/>
<dbReference type="PATRIC" id="fig|378806.16.peg.8372"/>
<sequence>MKAVHIPTEPQPRRREPPQRRSDTGGRAVLSGLLTLWACVAACSPAPAGAPQEQAPATEASALASTPVLSPAVPLNAANPGPQPSQQQSFTTAAGHGVYLAVWWEVIGNGPKIFAARVRASDGVQLDASPLLVGGTTGVPFNPAVAFDGTNFLVVWTDYGARPQVLGARVRASDGALLDATPLVLSRSASGAPPNNAVFMGAHPAVAFDGRNYLVTWDGQWFTGQGYAYGLMGIRVNPADGSCIESTGIPIAPFGTGLGLGDSKARVAYTGGNYLVAWEQGGDVKAARVTSSGQVLDTTPLSLAVSTGNERSPAVAARDGEFLAVWIGADNHLWGRRVRASDGVKLGSSDLFLGSAAVAPPEITFDVADYWVAWQGTRGGARKALITRVTSEGAVSGAELVTADVASDISAERGAIASVGSGLVLTAYLAKDPAGTTRGWLRLVTAGQLHVSQERSPALPTLYGGHNGHAVAEGNGIYFVAWSRLRSTPPVHPEIVGVRVRVSDGAVLDPSPVSLSGSRDTAFDPAVAFDGTNFLVVWSNADLLRIDGARVRASDGVLLDTSPLIIDRAFDGFSFSVQGVNPSVAFDGTNYLVVWGGGRGYNAPGFVNGIMGIRVRPSDGTRVESDSFAVARVGIETSGTSFVPQVTHAAGHYLVAWVQGGQVKAARVSASSGQVLDTSPLSLGTTGSGRVPSVAAQADTFLVVWSGADQGLWGRRLRASDGVKLGTADLFVGAGAQGSPRVAFDGADYRVTWPALRAGTTQLVANRISSSGVIAAGAEFVLSPVSTGSTDLWRGGTLAAAGPGRFLVVYARSEATSGLTARMRFVSDDTVQSCGSEAPSIVLGGGAELTLECGSGVYSDPGAQAFDACGHALPVHAYNTGTDSSGPGPNLGAEGTYYVSYTAQDANGSMSTAVRKVIVDDRTAPTLTLQGAAQMTHTCGSQWVDPGVQATDACYGNLTAQVWRDGYVNGWAVGTYTVTYSLTDSGGNSAPSVTRTVNVVNCPW</sequence>
<reference evidence="3 4" key="1">
    <citation type="submission" date="2006-04" db="EMBL/GenBank/DDBJ databases">
        <authorList>
            <person name="Nierman W.C."/>
        </authorList>
    </citation>
    <scope>NUCLEOTIDE SEQUENCE [LARGE SCALE GENOMIC DNA]</scope>
    <source>
        <strain evidence="3 4">DW4/3-1</strain>
    </source>
</reference>
<feature type="domain" description="Pesticidal crystal protein Cry22Aa Ig-like" evidence="2">
    <location>
        <begin position="927"/>
        <end position="999"/>
    </location>
</feature>